<dbReference type="SUPFAM" id="SSF51905">
    <property type="entry name" value="FAD/NAD(P)-binding domain"/>
    <property type="match status" value="1"/>
</dbReference>
<protein>
    <submittedName>
        <fullName evidence="1">Tryptophan 7-halogenase</fullName>
    </submittedName>
</protein>
<dbReference type="PANTHER" id="PTHR43747:SF4">
    <property type="entry name" value="FLAVIN-DEPENDENT TRYPTOPHAN HALOGENASE"/>
    <property type="match status" value="1"/>
</dbReference>
<name>A0ABT3GLI4_9BACT</name>
<accession>A0ABT3GLI4</accession>
<dbReference type="Gene3D" id="3.50.50.60">
    <property type="entry name" value="FAD/NAD(P)-binding domain"/>
    <property type="match status" value="1"/>
</dbReference>
<dbReference type="InterPro" id="IPR006905">
    <property type="entry name" value="Flavin_halogenase"/>
</dbReference>
<gene>
    <name evidence="1" type="ORF">OKA05_17615</name>
</gene>
<evidence type="ECO:0000313" key="2">
    <source>
        <dbReference type="Proteomes" id="UP001320876"/>
    </source>
</evidence>
<evidence type="ECO:0000313" key="1">
    <source>
        <dbReference type="EMBL" id="MCW1924389.1"/>
    </source>
</evidence>
<dbReference type="Proteomes" id="UP001320876">
    <property type="component" value="Unassembled WGS sequence"/>
</dbReference>
<keyword evidence="2" id="KW-1185">Reference proteome</keyword>
<dbReference type="PANTHER" id="PTHR43747">
    <property type="entry name" value="FAD-BINDING PROTEIN"/>
    <property type="match status" value="1"/>
</dbReference>
<dbReference type="InterPro" id="IPR050816">
    <property type="entry name" value="Flavin-dep_Halogenase_NPB"/>
</dbReference>
<dbReference type="EMBL" id="JAPDDT010000008">
    <property type="protein sequence ID" value="MCW1924389.1"/>
    <property type="molecule type" value="Genomic_DNA"/>
</dbReference>
<sequence>MQQSISTILVLGAGSAGLLAALTLKKKLPAQVAVRIVRSPRIGIIGVGEGTTPNFPSFLFDFLKLDQERFFREVHPVWKRGIHFIWGPRGEFPYAFGNHYSVSDTGFSRSNGFYSWEKPYESGFIGRLMQQRKVFLPDDNEHPRFDGAYGYHLENPRLVAWLEGEARRAGVTITDAEITGAGRDGDRVTHLNLEGGGTVQADFYVDASGFRSELLRGALEEPFESFANSLICDRAVVGGWERQDGDPIQPFTTAETMPAGWSWRIDHRHHVNRGYVYSSSFTSDEEAERVFRERNPLVTRTRVVPFISGHYRRSWVGNVCAVGNSSGFVEPMEATALMVLCMELRALAASLLEARLEVRESLVDLYNRFSANVWEEIRSFLMIHYKFNTLMDTPFWKHCQELPLSPDAARIVEFFRENGPSSFAHDWLLPRTPQFGVEGWWALLVGQGVPWNTQAVSPDERRRWAERQVRLEHAVRISLTTEQALAIVDDPAYWQETEAAPVG</sequence>
<dbReference type="InterPro" id="IPR033856">
    <property type="entry name" value="Trp_halogen"/>
</dbReference>
<reference evidence="1 2" key="1">
    <citation type="submission" date="2022-10" db="EMBL/GenBank/DDBJ databases">
        <title>Luteolibacter arcticus strain CCTCC AB 2014275, whole genome shotgun sequencing project.</title>
        <authorList>
            <person name="Zhao G."/>
            <person name="Shen L."/>
        </authorList>
    </citation>
    <scope>NUCLEOTIDE SEQUENCE [LARGE SCALE GENOMIC DNA]</scope>
    <source>
        <strain evidence="1 2">CCTCC AB 2014275</strain>
    </source>
</reference>
<dbReference type="RefSeq" id="WP_264488499.1">
    <property type="nucleotide sequence ID" value="NZ_JAPDDT010000008.1"/>
</dbReference>
<dbReference type="InterPro" id="IPR036188">
    <property type="entry name" value="FAD/NAD-bd_sf"/>
</dbReference>
<organism evidence="1 2">
    <name type="scientific">Luteolibacter arcticus</name>
    <dbReference type="NCBI Taxonomy" id="1581411"/>
    <lineage>
        <taxon>Bacteria</taxon>
        <taxon>Pseudomonadati</taxon>
        <taxon>Verrucomicrobiota</taxon>
        <taxon>Verrucomicrobiia</taxon>
        <taxon>Verrucomicrobiales</taxon>
        <taxon>Verrucomicrobiaceae</taxon>
        <taxon>Luteolibacter</taxon>
    </lineage>
</organism>
<dbReference type="PIRSF" id="PIRSF011396">
    <property type="entry name" value="Trp_halogenase"/>
    <property type="match status" value="1"/>
</dbReference>
<proteinExistence type="predicted"/>
<comment type="caution">
    <text evidence="1">The sequence shown here is derived from an EMBL/GenBank/DDBJ whole genome shotgun (WGS) entry which is preliminary data.</text>
</comment>
<dbReference type="Pfam" id="PF04820">
    <property type="entry name" value="Trp_halogenase"/>
    <property type="match status" value="1"/>
</dbReference>